<evidence type="ECO:0000313" key="2">
    <source>
        <dbReference type="EMBL" id="MTD12670.1"/>
    </source>
</evidence>
<dbReference type="RefSeq" id="WP_154766694.1">
    <property type="nucleotide sequence ID" value="NZ_WLYK01000001.1"/>
</dbReference>
<accession>A0A7K1FF11</accession>
<feature type="domain" description="CdiI immunity protein" evidence="1">
    <location>
        <begin position="5"/>
        <end position="91"/>
    </location>
</feature>
<organism evidence="2 3">
    <name type="scientific">Nakamurella alba</name>
    <dbReference type="NCBI Taxonomy" id="2665158"/>
    <lineage>
        <taxon>Bacteria</taxon>
        <taxon>Bacillati</taxon>
        <taxon>Actinomycetota</taxon>
        <taxon>Actinomycetes</taxon>
        <taxon>Nakamurellales</taxon>
        <taxon>Nakamurellaceae</taxon>
        <taxon>Nakamurella</taxon>
    </lineage>
</organism>
<dbReference type="EMBL" id="WLYK01000001">
    <property type="protein sequence ID" value="MTD12670.1"/>
    <property type="molecule type" value="Genomic_DNA"/>
</dbReference>
<evidence type="ECO:0000313" key="3">
    <source>
        <dbReference type="Proteomes" id="UP000460221"/>
    </source>
</evidence>
<dbReference type="Proteomes" id="UP000460221">
    <property type="component" value="Unassembled WGS sequence"/>
</dbReference>
<sequence>MGTYYRIQHLLNVYYDEDWPLIAGDDTWQPIKEFLKSGTTAKVELIEQLDLLLRFDDQTITRILEDQMDAEVHPADFGYTYAEWAREVRDRVRADLAQEPPPAAT</sequence>
<name>A0A7K1FF11_9ACTN</name>
<keyword evidence="3" id="KW-1185">Reference proteome</keyword>
<comment type="caution">
    <text evidence="2">The sequence shown here is derived from an EMBL/GenBank/DDBJ whole genome shotgun (WGS) entry which is preliminary data.</text>
</comment>
<dbReference type="AlphaFoldDB" id="A0A7K1FF11"/>
<dbReference type="InterPro" id="IPR041129">
    <property type="entry name" value="CdiI_2"/>
</dbReference>
<proteinExistence type="predicted"/>
<protein>
    <recommendedName>
        <fullName evidence="1">CdiI immunity protein domain-containing protein</fullName>
    </recommendedName>
</protein>
<gene>
    <name evidence="2" type="ORF">GIS00_01755</name>
</gene>
<reference evidence="2 3" key="1">
    <citation type="submission" date="2019-11" db="EMBL/GenBank/DDBJ databases">
        <authorList>
            <person name="Jiang L.-Q."/>
        </authorList>
    </citation>
    <scope>NUCLEOTIDE SEQUENCE [LARGE SCALE GENOMIC DNA]</scope>
    <source>
        <strain evidence="2 3">YIM 132087</strain>
    </source>
</reference>
<evidence type="ECO:0000259" key="1">
    <source>
        <dbReference type="Pfam" id="PF18593"/>
    </source>
</evidence>
<dbReference type="Pfam" id="PF18593">
    <property type="entry name" value="CdiI_2"/>
    <property type="match status" value="1"/>
</dbReference>